<evidence type="ECO:0000259" key="9">
    <source>
        <dbReference type="Pfam" id="PF20501"/>
    </source>
</evidence>
<evidence type="ECO:0000256" key="3">
    <source>
        <dbReference type="ARBA" id="ARBA00022475"/>
    </source>
</evidence>
<dbReference type="RefSeq" id="WP_188659987.1">
    <property type="nucleotide sequence ID" value="NZ_BMHV01000001.1"/>
</dbReference>
<dbReference type="NCBIfam" id="NF009159">
    <property type="entry name" value="PRK12504.1"/>
    <property type="match status" value="1"/>
</dbReference>
<dbReference type="AlphaFoldDB" id="A0A917BPF8"/>
<gene>
    <name evidence="10" type="ORF">GCM10011332_01310</name>
</gene>
<comment type="subcellular location">
    <subcellularLocation>
        <location evidence="1">Cell membrane</location>
        <topology evidence="1">Multi-pass membrane protein</topology>
    </subcellularLocation>
</comment>
<dbReference type="InterPro" id="IPR050616">
    <property type="entry name" value="CPA3_Na-H_Antiporter_A"/>
</dbReference>
<proteinExistence type="predicted"/>
<feature type="transmembrane region" description="Helical" evidence="7">
    <location>
        <begin position="12"/>
        <end position="33"/>
    </location>
</feature>
<keyword evidence="3" id="KW-1003">Cell membrane</keyword>
<dbReference type="Proteomes" id="UP000632498">
    <property type="component" value="Unassembled WGS sequence"/>
</dbReference>
<protein>
    <submittedName>
        <fullName evidence="10">Cation:proton antiporter</fullName>
    </submittedName>
</protein>
<dbReference type="PANTHER" id="PTHR43373:SF1">
    <property type="entry name" value="NA(+)_H(+) ANTIPORTER SUBUNIT A"/>
    <property type="match status" value="1"/>
</dbReference>
<feature type="transmembrane region" description="Helical" evidence="7">
    <location>
        <begin position="45"/>
        <end position="64"/>
    </location>
</feature>
<keyword evidence="2" id="KW-0813">Transport</keyword>
<dbReference type="Pfam" id="PF13244">
    <property type="entry name" value="MbhD"/>
    <property type="match status" value="1"/>
</dbReference>
<comment type="caution">
    <text evidence="10">The sequence shown here is derived from an EMBL/GenBank/DDBJ whole genome shotgun (WGS) entry which is preliminary data.</text>
</comment>
<evidence type="ECO:0000259" key="8">
    <source>
        <dbReference type="Pfam" id="PF13244"/>
    </source>
</evidence>
<dbReference type="EMBL" id="BMHV01000001">
    <property type="protein sequence ID" value="GGF51812.1"/>
    <property type="molecule type" value="Genomic_DNA"/>
</dbReference>
<dbReference type="Pfam" id="PF20501">
    <property type="entry name" value="MbhE"/>
    <property type="match status" value="1"/>
</dbReference>
<sequence length="184" mass="19873">MAVTAIVILRIKNLFTVVMLGGIYSLLSAQMFVNLDAVDVAFTEAAVGAGISTVLMLGTLALTSREEKSEKKSSRTFWLPLVVVFSTGIALIYGTLDMPDYGDPNAPVHHHVAPRYLLDSEGEVGMPNVVTSVLASYRGFDTLGETTVVFTALVGVLILLATRRRRKDNDAPTLADLEEQEDDA</sequence>
<dbReference type="PANTHER" id="PTHR43373">
    <property type="entry name" value="NA(+)/H(+) ANTIPORTER SUBUNIT"/>
    <property type="match status" value="1"/>
</dbReference>
<keyword evidence="6 7" id="KW-0472">Membrane</keyword>
<feature type="transmembrane region" description="Helical" evidence="7">
    <location>
        <begin position="142"/>
        <end position="161"/>
    </location>
</feature>
<dbReference type="InterPro" id="IPR046806">
    <property type="entry name" value="MrpA_C/MbhE"/>
</dbReference>
<evidence type="ECO:0000256" key="4">
    <source>
        <dbReference type="ARBA" id="ARBA00022692"/>
    </source>
</evidence>
<name>A0A917BPF8_9PROT</name>
<keyword evidence="5 7" id="KW-1133">Transmembrane helix</keyword>
<keyword evidence="4 7" id="KW-0812">Transmembrane</keyword>
<evidence type="ECO:0000256" key="2">
    <source>
        <dbReference type="ARBA" id="ARBA00022448"/>
    </source>
</evidence>
<feature type="transmembrane region" description="Helical" evidence="7">
    <location>
        <begin position="76"/>
        <end position="96"/>
    </location>
</feature>
<evidence type="ECO:0000256" key="6">
    <source>
        <dbReference type="ARBA" id="ARBA00023136"/>
    </source>
</evidence>
<dbReference type="InterPro" id="IPR025383">
    <property type="entry name" value="MrpA_C/MbhD"/>
</dbReference>
<keyword evidence="11" id="KW-1185">Reference proteome</keyword>
<evidence type="ECO:0000313" key="10">
    <source>
        <dbReference type="EMBL" id="GGF51812.1"/>
    </source>
</evidence>
<dbReference type="GO" id="GO:0005886">
    <property type="term" value="C:plasma membrane"/>
    <property type="evidence" value="ECO:0007669"/>
    <property type="project" value="UniProtKB-SubCell"/>
</dbReference>
<reference evidence="10" key="2">
    <citation type="submission" date="2020-09" db="EMBL/GenBank/DDBJ databases">
        <authorList>
            <person name="Sun Q."/>
            <person name="Zhou Y."/>
        </authorList>
    </citation>
    <scope>NUCLEOTIDE SEQUENCE</scope>
    <source>
        <strain evidence="10">CGMCC 1.15254</strain>
    </source>
</reference>
<reference evidence="10" key="1">
    <citation type="journal article" date="2014" name="Int. J. Syst. Evol. Microbiol.">
        <title>Complete genome sequence of Corynebacterium casei LMG S-19264T (=DSM 44701T), isolated from a smear-ripened cheese.</title>
        <authorList>
            <consortium name="US DOE Joint Genome Institute (JGI-PGF)"/>
            <person name="Walter F."/>
            <person name="Albersmeier A."/>
            <person name="Kalinowski J."/>
            <person name="Ruckert C."/>
        </authorList>
    </citation>
    <scope>NUCLEOTIDE SEQUENCE</scope>
    <source>
        <strain evidence="10">CGMCC 1.15254</strain>
    </source>
</reference>
<accession>A0A917BPF8</accession>
<evidence type="ECO:0000256" key="1">
    <source>
        <dbReference type="ARBA" id="ARBA00004651"/>
    </source>
</evidence>
<organism evidence="10 11">
    <name type="scientific">Terasakiella brassicae</name>
    <dbReference type="NCBI Taxonomy" id="1634917"/>
    <lineage>
        <taxon>Bacteria</taxon>
        <taxon>Pseudomonadati</taxon>
        <taxon>Pseudomonadota</taxon>
        <taxon>Alphaproteobacteria</taxon>
        <taxon>Rhodospirillales</taxon>
        <taxon>Terasakiellaceae</taxon>
        <taxon>Terasakiella</taxon>
    </lineage>
</organism>
<evidence type="ECO:0000313" key="11">
    <source>
        <dbReference type="Proteomes" id="UP000632498"/>
    </source>
</evidence>
<evidence type="ECO:0000256" key="7">
    <source>
        <dbReference type="SAM" id="Phobius"/>
    </source>
</evidence>
<feature type="domain" description="MrpA C-terminal/MbhD" evidence="8">
    <location>
        <begin position="1"/>
        <end position="64"/>
    </location>
</feature>
<evidence type="ECO:0000256" key="5">
    <source>
        <dbReference type="ARBA" id="ARBA00022989"/>
    </source>
</evidence>
<feature type="domain" description="MrpA C-terminal/MbhE" evidence="9">
    <location>
        <begin position="106"/>
        <end position="168"/>
    </location>
</feature>